<feature type="domain" description="Elp3/MiaA/NifB-like radical SAM core" evidence="7">
    <location>
        <begin position="2"/>
        <end position="171"/>
    </location>
</feature>
<dbReference type="PANTHER" id="PTHR11135">
    <property type="entry name" value="HISTONE ACETYLTRANSFERASE-RELATED"/>
    <property type="match status" value="1"/>
</dbReference>
<evidence type="ECO:0000313" key="8">
    <source>
        <dbReference type="EMBL" id="GAB1251702.1"/>
    </source>
</evidence>
<comment type="caution">
    <text evidence="8">The sequence shown here is derived from an EMBL/GenBank/DDBJ whole genome shotgun (WGS) entry which is preliminary data.</text>
</comment>
<evidence type="ECO:0000256" key="2">
    <source>
        <dbReference type="ARBA" id="ARBA00022485"/>
    </source>
</evidence>
<evidence type="ECO:0000256" key="5">
    <source>
        <dbReference type="ARBA" id="ARBA00023004"/>
    </source>
</evidence>
<dbReference type="InterPro" id="IPR013785">
    <property type="entry name" value="Aldolase_TIM"/>
</dbReference>
<proteinExistence type="predicted"/>
<keyword evidence="5" id="KW-0408">Iron</keyword>
<keyword evidence="9" id="KW-1185">Reference proteome</keyword>
<dbReference type="Pfam" id="PF04055">
    <property type="entry name" value="Radical_SAM"/>
    <property type="match status" value="1"/>
</dbReference>
<keyword evidence="4" id="KW-0479">Metal-binding</keyword>
<dbReference type="InterPro" id="IPR032432">
    <property type="entry name" value="Radical_SAM_C"/>
</dbReference>
<dbReference type="NCBIfam" id="TIGR01212">
    <property type="entry name" value="TIGR01212 family radical SAM protein"/>
    <property type="match status" value="1"/>
</dbReference>
<keyword evidence="2" id="KW-0004">4Fe-4S</keyword>
<evidence type="ECO:0000256" key="6">
    <source>
        <dbReference type="ARBA" id="ARBA00023014"/>
    </source>
</evidence>
<evidence type="ECO:0000256" key="4">
    <source>
        <dbReference type="ARBA" id="ARBA00022723"/>
    </source>
</evidence>
<evidence type="ECO:0000259" key="7">
    <source>
        <dbReference type="SMART" id="SM00729"/>
    </source>
</evidence>
<dbReference type="InterPro" id="IPR058240">
    <property type="entry name" value="rSAM_sf"/>
</dbReference>
<keyword evidence="6" id="KW-0411">Iron-sulfur</keyword>
<comment type="cofactor">
    <cofactor evidence="1">
        <name>[4Fe-4S] cluster</name>
        <dbReference type="ChEBI" id="CHEBI:49883"/>
    </cofactor>
</comment>
<dbReference type="Gene3D" id="3.20.20.70">
    <property type="entry name" value="Aldolase class I"/>
    <property type="match status" value="1"/>
</dbReference>
<gene>
    <name evidence="8" type="ORF">Tsumi_08060</name>
</gene>
<protein>
    <recommendedName>
        <fullName evidence="7">Elp3/MiaA/NifB-like radical SAM core domain-containing protein</fullName>
    </recommendedName>
</protein>
<dbReference type="SUPFAM" id="SSF102114">
    <property type="entry name" value="Radical SAM enzymes"/>
    <property type="match status" value="1"/>
</dbReference>
<dbReference type="InterPro" id="IPR005911">
    <property type="entry name" value="YhcC-like"/>
</dbReference>
<sequence>MKYLAYFQSYTATYGNPDRLIQLFHTALAYPEVVGLIVATRPDLMPQRVLDALKELSKKYFVMVEYGIESTQDTTLKRVNRGHSYSVACDTILRTYNAGLPVGAHLILGLPGESRTDMLRHAVKLNELPLDTLKLHHLQILKGSRMAEEYAADPSQYHLFTIDEYIDLCLDFLSLLKPTITVERFVASAPDTELIAPRWGVKNYAFIDRLLKAAAAR</sequence>
<evidence type="ECO:0000313" key="9">
    <source>
        <dbReference type="Proteomes" id="UP001628220"/>
    </source>
</evidence>
<keyword evidence="3" id="KW-0949">S-adenosyl-L-methionine</keyword>
<dbReference type="EMBL" id="BAAFSF010000001">
    <property type="protein sequence ID" value="GAB1251702.1"/>
    <property type="molecule type" value="Genomic_DNA"/>
</dbReference>
<evidence type="ECO:0000256" key="3">
    <source>
        <dbReference type="ARBA" id="ARBA00022691"/>
    </source>
</evidence>
<name>A0ABQ0E1Z1_9PORP</name>
<accession>A0ABQ0E1Z1</accession>
<dbReference type="Proteomes" id="UP001628220">
    <property type="component" value="Unassembled WGS sequence"/>
</dbReference>
<dbReference type="InterPro" id="IPR006638">
    <property type="entry name" value="Elp3/MiaA/NifB-like_rSAM"/>
</dbReference>
<dbReference type="PANTHER" id="PTHR11135:SF1">
    <property type="entry name" value="PROTEIN YHCC"/>
    <property type="match status" value="1"/>
</dbReference>
<reference evidence="8 9" key="1">
    <citation type="journal article" date="2025" name="Int. J. Syst. Evol. Microbiol.">
        <title>Desulfovibrio falkowii sp. nov., Porphyromonas miyakawae sp. nov., Mediterraneibacter flintii sp. nov. and Owariibacterium komagatae gen. nov., sp. nov., isolated from human faeces.</title>
        <authorList>
            <person name="Hamaguchi T."/>
            <person name="Ohara M."/>
            <person name="Hisatomi A."/>
            <person name="Sekiguchi K."/>
            <person name="Takeda J.I."/>
            <person name="Ueyama J."/>
            <person name="Ito M."/>
            <person name="Nishiwaki H."/>
            <person name="Ogi T."/>
            <person name="Hirayama M."/>
            <person name="Ohkuma M."/>
            <person name="Sakamoto M."/>
            <person name="Ohno K."/>
        </authorList>
    </citation>
    <scope>NUCLEOTIDE SEQUENCE [LARGE SCALE GENOMIC DNA]</scope>
    <source>
        <strain evidence="8 9">13CB11C</strain>
    </source>
</reference>
<evidence type="ECO:0000256" key="1">
    <source>
        <dbReference type="ARBA" id="ARBA00001966"/>
    </source>
</evidence>
<dbReference type="Pfam" id="PF16199">
    <property type="entry name" value="Radical_SAM_C"/>
    <property type="match status" value="1"/>
</dbReference>
<dbReference type="InterPro" id="IPR039661">
    <property type="entry name" value="ELP3"/>
</dbReference>
<dbReference type="InterPro" id="IPR007197">
    <property type="entry name" value="rSAM"/>
</dbReference>
<organism evidence="8 9">
    <name type="scientific">Porphyromonas miyakawae</name>
    <dbReference type="NCBI Taxonomy" id="3137470"/>
    <lineage>
        <taxon>Bacteria</taxon>
        <taxon>Pseudomonadati</taxon>
        <taxon>Bacteroidota</taxon>
        <taxon>Bacteroidia</taxon>
        <taxon>Bacteroidales</taxon>
        <taxon>Porphyromonadaceae</taxon>
        <taxon>Porphyromonas</taxon>
    </lineage>
</organism>
<dbReference type="SMART" id="SM00729">
    <property type="entry name" value="Elp3"/>
    <property type="match status" value="1"/>
</dbReference>